<dbReference type="InterPro" id="IPR003488">
    <property type="entry name" value="DprA"/>
</dbReference>
<dbReference type="Gene3D" id="3.40.50.450">
    <property type="match status" value="1"/>
</dbReference>
<name>A0A3E4PYW6_9FIRM</name>
<sequence>MIYEYWFARMKNISDNKKKKLREAYGSAKEIYYIEETQLRLQNFLTKKDIEQLKMARKQKDLEEKYYNMEEKGIDFVPYFQKTYPKRLSELDAAPYALYVKGKLPEEDRPSVAIIGARRCSNYGEGQALEYGKCLASAGVQIISGLALGIDGAGQRGALNGGGTTYGVLGCGVDICYPRENIGLYMDIQREGGIISEQIPGEPPMSYHFPLRNRIISGLADVVLVMEAKEKSGSLITTDMALEQGRDVYALPGPVTSTLSQGCHRLIRQGAGILISPEEFLKELQIEVSENSTELLKNEKMLETTEKVVYSCLDLFPRNVSEIQMKTGLDARILMETLMTLEMEGYIKETAKNYYVRMSDVIRMSDVR</sequence>
<dbReference type="PANTHER" id="PTHR43022:SF1">
    <property type="entry name" value="PROTEIN SMF"/>
    <property type="match status" value="1"/>
</dbReference>
<evidence type="ECO:0000313" key="5">
    <source>
        <dbReference type="Proteomes" id="UP000261324"/>
    </source>
</evidence>
<reference evidence="4 6" key="2">
    <citation type="submission" date="2019-07" db="EMBL/GenBank/DDBJ databases">
        <authorList>
            <person name="Hibberd C M."/>
            <person name="Gehrig L. J."/>
            <person name="Chang H.-W."/>
            <person name="Venkatesh S."/>
        </authorList>
    </citation>
    <scope>NUCLEOTIDE SEQUENCE [LARGE SCALE GENOMIC DNA]</scope>
    <source>
        <strain evidence="4">Dorea_formicigenerans_SSTS_Bg7063</strain>
    </source>
</reference>
<evidence type="ECO:0000313" key="4">
    <source>
        <dbReference type="EMBL" id="VUW97348.1"/>
    </source>
</evidence>
<evidence type="ECO:0000313" key="6">
    <source>
        <dbReference type="Proteomes" id="UP000358366"/>
    </source>
</evidence>
<dbReference type="EMBL" id="CABHNI010000013">
    <property type="protein sequence ID" value="VUW97348.1"/>
    <property type="molecule type" value="Genomic_DNA"/>
</dbReference>
<dbReference type="SUPFAM" id="SSF102405">
    <property type="entry name" value="MCP/YpsA-like"/>
    <property type="match status" value="1"/>
</dbReference>
<evidence type="ECO:0000259" key="2">
    <source>
        <dbReference type="Pfam" id="PF02481"/>
    </source>
</evidence>
<dbReference type="EMBL" id="QSRA01000004">
    <property type="protein sequence ID" value="RGK85276.1"/>
    <property type="molecule type" value="Genomic_DNA"/>
</dbReference>
<comment type="similarity">
    <text evidence="1">Belongs to the DprA/Smf family.</text>
</comment>
<feature type="domain" description="Smf/DprA SLOG" evidence="2">
    <location>
        <begin position="77"/>
        <end position="284"/>
    </location>
</feature>
<dbReference type="PANTHER" id="PTHR43022">
    <property type="entry name" value="PROTEIN SMF"/>
    <property type="match status" value="1"/>
</dbReference>
<dbReference type="AlphaFoldDB" id="A0A3E4PYW6"/>
<proteinExistence type="inferred from homology"/>
<evidence type="ECO:0000313" key="3">
    <source>
        <dbReference type="EMBL" id="RGK85276.1"/>
    </source>
</evidence>
<gene>
    <name evidence="3" type="primary">dprA</name>
    <name evidence="4" type="ORF">DFSSTS7063_00675</name>
    <name evidence="3" type="ORF">DXC93_04210</name>
</gene>
<dbReference type="NCBIfam" id="TIGR00732">
    <property type="entry name" value="dprA"/>
    <property type="match status" value="1"/>
</dbReference>
<reference evidence="3 5" key="1">
    <citation type="submission" date="2018-08" db="EMBL/GenBank/DDBJ databases">
        <title>A genome reference for cultivated species of the human gut microbiota.</title>
        <authorList>
            <person name="Zou Y."/>
            <person name="Xue W."/>
            <person name="Luo G."/>
        </authorList>
    </citation>
    <scope>NUCLEOTIDE SEQUENCE [LARGE SCALE GENOMIC DNA]</scope>
    <source>
        <strain evidence="3 5">TF09-3</strain>
    </source>
</reference>
<dbReference type="Pfam" id="PF02481">
    <property type="entry name" value="DNA_processg_A"/>
    <property type="match status" value="1"/>
</dbReference>
<dbReference type="Proteomes" id="UP000261324">
    <property type="component" value="Unassembled WGS sequence"/>
</dbReference>
<dbReference type="InterPro" id="IPR036388">
    <property type="entry name" value="WH-like_DNA-bd_sf"/>
</dbReference>
<dbReference type="Proteomes" id="UP000358366">
    <property type="component" value="Unassembled WGS sequence"/>
</dbReference>
<protein>
    <submittedName>
        <fullName evidence="3">DNA-protecting protein DprA</fullName>
    </submittedName>
</protein>
<organism evidence="3 5">
    <name type="scientific">Dorea formicigenerans</name>
    <dbReference type="NCBI Taxonomy" id="39486"/>
    <lineage>
        <taxon>Bacteria</taxon>
        <taxon>Bacillati</taxon>
        <taxon>Bacillota</taxon>
        <taxon>Clostridia</taxon>
        <taxon>Lachnospirales</taxon>
        <taxon>Lachnospiraceae</taxon>
        <taxon>Dorea</taxon>
    </lineage>
</organism>
<dbReference type="InterPro" id="IPR057666">
    <property type="entry name" value="DrpA_SLOG"/>
</dbReference>
<evidence type="ECO:0000256" key="1">
    <source>
        <dbReference type="ARBA" id="ARBA00006525"/>
    </source>
</evidence>
<dbReference type="Gene3D" id="1.10.10.10">
    <property type="entry name" value="Winged helix-like DNA-binding domain superfamily/Winged helix DNA-binding domain"/>
    <property type="match status" value="1"/>
</dbReference>
<dbReference type="GO" id="GO:0009294">
    <property type="term" value="P:DNA-mediated transformation"/>
    <property type="evidence" value="ECO:0007669"/>
    <property type="project" value="InterPro"/>
</dbReference>
<accession>A0A3E4PYW6</accession>